<proteinExistence type="inferred from homology"/>
<comment type="function">
    <text evidence="13">Telomerase is a ribonucleoprotein enzyme essential for the replication of chromosome termini in most eukaryotes. It elongates telomeres. It is a reverse transcriptase that adds simple sequence repeats to chromosome ends by copying a template sequence within the RNA component of the enzyme.</text>
</comment>
<dbReference type="SUPFAM" id="SSF56672">
    <property type="entry name" value="DNA/RNA polymerases"/>
    <property type="match status" value="1"/>
</dbReference>
<evidence type="ECO:0000256" key="1">
    <source>
        <dbReference type="ARBA" id="ARBA00008001"/>
    </source>
</evidence>
<comment type="subcellular location">
    <subcellularLocation>
        <location evidence="13">Nucleus</location>
    </subcellularLocation>
    <subcellularLocation>
        <location evidence="13">Chromosome</location>
        <location evidence="13">Telomere</location>
    </subcellularLocation>
</comment>
<evidence type="ECO:0000256" key="5">
    <source>
        <dbReference type="ARBA" id="ARBA00022679"/>
    </source>
</evidence>
<dbReference type="OrthoDB" id="289721at2759"/>
<dbReference type="PANTHER" id="PTHR12066:SF0">
    <property type="entry name" value="TELOMERASE REVERSE TRANSCRIPTASE"/>
    <property type="match status" value="1"/>
</dbReference>
<dbReference type="Pfam" id="PF12009">
    <property type="entry name" value="Telomerase_RBD"/>
    <property type="match status" value="1"/>
</dbReference>
<evidence type="ECO:0000256" key="6">
    <source>
        <dbReference type="ARBA" id="ARBA00022695"/>
    </source>
</evidence>
<dbReference type="GO" id="GO:0000781">
    <property type="term" value="C:chromosome, telomeric region"/>
    <property type="evidence" value="ECO:0007669"/>
    <property type="project" value="UniProtKB-SubCell"/>
</dbReference>
<keyword evidence="8 13" id="KW-0460">Magnesium</keyword>
<evidence type="ECO:0000256" key="2">
    <source>
        <dbReference type="ARBA" id="ARBA00012493"/>
    </source>
</evidence>
<dbReference type="InterPro" id="IPR003545">
    <property type="entry name" value="Telomerase_RT"/>
</dbReference>
<dbReference type="GO" id="GO:0046872">
    <property type="term" value="F:metal ion binding"/>
    <property type="evidence" value="ECO:0007669"/>
    <property type="project" value="UniProtKB-KW"/>
</dbReference>
<dbReference type="GO" id="GO:0070034">
    <property type="term" value="F:telomerase RNA binding"/>
    <property type="evidence" value="ECO:0007669"/>
    <property type="project" value="TreeGrafter"/>
</dbReference>
<dbReference type="GO" id="GO:0000333">
    <property type="term" value="C:telomerase catalytic core complex"/>
    <property type="evidence" value="ECO:0007669"/>
    <property type="project" value="TreeGrafter"/>
</dbReference>
<dbReference type="CDD" id="cd01648">
    <property type="entry name" value="TERT"/>
    <property type="match status" value="1"/>
</dbReference>
<evidence type="ECO:0000256" key="4">
    <source>
        <dbReference type="ARBA" id="ARBA00022454"/>
    </source>
</evidence>
<evidence type="ECO:0000256" key="7">
    <source>
        <dbReference type="ARBA" id="ARBA00022723"/>
    </source>
</evidence>
<comment type="catalytic activity">
    <reaction evidence="12 13">
        <text>DNA(n) + a 2'-deoxyribonucleoside 5'-triphosphate = DNA(n+1) + diphosphate</text>
        <dbReference type="Rhea" id="RHEA:22508"/>
        <dbReference type="Rhea" id="RHEA-COMP:17339"/>
        <dbReference type="Rhea" id="RHEA-COMP:17340"/>
        <dbReference type="ChEBI" id="CHEBI:33019"/>
        <dbReference type="ChEBI" id="CHEBI:61560"/>
        <dbReference type="ChEBI" id="CHEBI:173112"/>
        <dbReference type="EC" id="2.7.7.49"/>
    </reaction>
</comment>
<dbReference type="GO" id="GO:0042162">
    <property type="term" value="F:telomeric DNA binding"/>
    <property type="evidence" value="ECO:0007669"/>
    <property type="project" value="TreeGrafter"/>
</dbReference>
<name>A0A8H2VIC8_9SACH</name>
<comment type="caution">
    <text evidence="15">The sequence shown here is derived from an EMBL/GenBank/DDBJ whole genome shotgun (WGS) entry which is preliminary data.</text>
</comment>
<dbReference type="PROSITE" id="PS50878">
    <property type="entry name" value="RT_POL"/>
    <property type="match status" value="1"/>
</dbReference>
<evidence type="ECO:0000256" key="10">
    <source>
        <dbReference type="ARBA" id="ARBA00022918"/>
    </source>
</evidence>
<evidence type="ECO:0000256" key="11">
    <source>
        <dbReference type="ARBA" id="ARBA00023242"/>
    </source>
</evidence>
<keyword evidence="10 13" id="KW-0695">RNA-directed DNA polymerase</keyword>
<feature type="domain" description="Reverse transcriptase" evidence="14">
    <location>
        <begin position="403"/>
        <end position="705"/>
    </location>
</feature>
<evidence type="ECO:0000313" key="15">
    <source>
        <dbReference type="EMBL" id="CAB4255981.1"/>
    </source>
</evidence>
<keyword evidence="16" id="KW-1185">Reference proteome</keyword>
<dbReference type="AlphaFoldDB" id="A0A8H2VIC8"/>
<keyword evidence="6 13" id="KW-0548">Nucleotidyltransferase</keyword>
<evidence type="ECO:0000256" key="9">
    <source>
        <dbReference type="ARBA" id="ARBA00022895"/>
    </source>
</evidence>
<dbReference type="GO" id="GO:0003720">
    <property type="term" value="F:telomerase activity"/>
    <property type="evidence" value="ECO:0007669"/>
    <property type="project" value="InterPro"/>
</dbReference>
<evidence type="ECO:0000256" key="3">
    <source>
        <dbReference type="ARBA" id="ARBA00016182"/>
    </source>
</evidence>
<keyword evidence="7 13" id="KW-0479">Metal-binding</keyword>
<dbReference type="PRINTS" id="PR01365">
    <property type="entry name" value="TELOMERASERT"/>
</dbReference>
<accession>A0A8H2VIC8</accession>
<dbReference type="SMART" id="SM00975">
    <property type="entry name" value="Telomerase_RBD"/>
    <property type="match status" value="1"/>
</dbReference>
<sequence length="859" mass="100112">MQLLRKYIEKLSVPADTVNLVNSTEVSVNHLLDNYFVIPNEVSIEHPVLRRDCKHKEIIDCLVWHLIENKLFNNLLTYGYSVNSTENATYTPHSVSTNIHVTRLKGSSWELLHLKLGTTNFVELLLNRTILEYKNGYFEQVVGNMNNMPHLPPKWYTDKNAFVDYTDSNITNKTFIHKVFKVYCLAGPNKLSSEIAVLEDILSSDKHDIGRKSRNLAWHNCIVVLKRKCRNNLNFDHLLDKICGLETSIKGQNHLDRQISVTAVNKFVLLILEKLIPQDMYGSRKNKSLFFSHVSEMLRLPINGKILIEDILRKIELKRCTWLGYPSVSNSREQFLKSSELMEKFLNWYFKILVPNILIYFFYCTEVSSGIEIIYFKRSTWKSMVTPFKDNYFSKFLVENLICRNHASYTLSEFNHSRLRIIPKKASGQFRMICVPNKGVDEIENRIYNANKRDVISPVQSILNHTRLRRTTPFSKIFSTMQIADTLEIFKTRLLKKYGTLPDLYFMKFDIESCYDSIPRRKLLDVVKLLLDKEEGFFVRSKGRLNPLSGVFSTYEVVNGIDYRGTNSIALDKGRAKYLSSQDVIRVVEDEIFKTVVWVGNKCYLRKEGLFQGSSLSGLLVDILYDDMLLHYSEFYPIENEETLTLRLADDFLIISTCGTQIESIKQLAFDGFEEYNAKVNVDKIIIENSQLSPNKKIQFCALDISIKKLEIWKHNDSLNISRISSLSSKVLFNQLEWFFNLRLQHNTININLNSFDVIIDQVGYIATNISEVMVSAFRNRNLNFSSFIKYLNRIFGLVIERCSSSSDKLRVDLEVRLKEKILDKFLVTFLKYPSQFEVIIQYLKNEAKKYRYIRRLCI</sequence>
<dbReference type="RefSeq" id="XP_041407825.1">
    <property type="nucleotide sequence ID" value="XM_041551891.1"/>
</dbReference>
<keyword evidence="9 13" id="KW-0779">Telomere</keyword>
<evidence type="ECO:0000259" key="14">
    <source>
        <dbReference type="PROSITE" id="PS50878"/>
    </source>
</evidence>
<evidence type="ECO:0000256" key="12">
    <source>
        <dbReference type="ARBA" id="ARBA00048173"/>
    </source>
</evidence>
<dbReference type="Proteomes" id="UP000644660">
    <property type="component" value="Unassembled WGS sequence"/>
</dbReference>
<dbReference type="GeneID" id="64859047"/>
<dbReference type="EC" id="2.7.7.49" evidence="2 13"/>
<keyword evidence="4 13" id="KW-0158">Chromosome</keyword>
<dbReference type="InterPro" id="IPR000477">
    <property type="entry name" value="RT_dom"/>
</dbReference>
<organism evidence="15 16">
    <name type="scientific">Maudiozyma barnettii</name>
    <dbReference type="NCBI Taxonomy" id="61262"/>
    <lineage>
        <taxon>Eukaryota</taxon>
        <taxon>Fungi</taxon>
        <taxon>Dikarya</taxon>
        <taxon>Ascomycota</taxon>
        <taxon>Saccharomycotina</taxon>
        <taxon>Saccharomycetes</taxon>
        <taxon>Saccharomycetales</taxon>
        <taxon>Saccharomycetaceae</taxon>
        <taxon>Maudiozyma</taxon>
    </lineage>
</organism>
<protein>
    <recommendedName>
        <fullName evidence="3 13">Telomerase reverse transcriptase</fullName>
        <ecNumber evidence="2 13">2.7.7.49</ecNumber>
    </recommendedName>
    <alternativeName>
        <fullName evidence="13">Telomerase catalytic subunit</fullName>
    </alternativeName>
</protein>
<gene>
    <name evidence="15" type="ORF">KABA2_08S00528</name>
</gene>
<dbReference type="InterPro" id="IPR043502">
    <property type="entry name" value="DNA/RNA_pol_sf"/>
</dbReference>
<dbReference type="Gene3D" id="1.10.132.70">
    <property type="match status" value="1"/>
</dbReference>
<reference evidence="15 16" key="1">
    <citation type="submission" date="2020-05" db="EMBL/GenBank/DDBJ databases">
        <authorList>
            <person name="Casaregola S."/>
            <person name="Devillers H."/>
            <person name="Grondin C."/>
        </authorList>
    </citation>
    <scope>NUCLEOTIDE SEQUENCE [LARGE SCALE GENOMIC DNA]</scope>
    <source>
        <strain evidence="15 16">CLIB 1767</strain>
    </source>
</reference>
<evidence type="ECO:0000256" key="8">
    <source>
        <dbReference type="ARBA" id="ARBA00022842"/>
    </source>
</evidence>
<comment type="similarity">
    <text evidence="1 13">Belongs to the reverse transcriptase family. Telomerase subfamily.</text>
</comment>
<dbReference type="InterPro" id="IPR021891">
    <property type="entry name" value="Telomerase_RBD"/>
</dbReference>
<keyword evidence="11 13" id="KW-0539">Nucleus</keyword>
<evidence type="ECO:0000256" key="13">
    <source>
        <dbReference type="RuleBase" id="RU365061"/>
    </source>
</evidence>
<dbReference type="PANTHER" id="PTHR12066">
    <property type="entry name" value="TELOMERASE REVERSE TRANSCRIPTASE"/>
    <property type="match status" value="1"/>
</dbReference>
<dbReference type="EMBL" id="CAEFZW010000008">
    <property type="protein sequence ID" value="CAB4255981.1"/>
    <property type="molecule type" value="Genomic_DNA"/>
</dbReference>
<keyword evidence="5 13" id="KW-0808">Transferase</keyword>
<evidence type="ECO:0000313" key="16">
    <source>
        <dbReference type="Proteomes" id="UP000644660"/>
    </source>
</evidence>
<dbReference type="GO" id="GO:0007004">
    <property type="term" value="P:telomere maintenance via telomerase"/>
    <property type="evidence" value="ECO:0007669"/>
    <property type="project" value="TreeGrafter"/>
</dbReference>